<accession>A0AAW5ZPZ2</accession>
<name>A0AAW5ZPZ2_RALSL</name>
<dbReference type="Gene3D" id="3.40.50.10540">
    <property type="entry name" value="Crotonobetainyl-coa:carnitine coa-transferase, domain 1"/>
    <property type="match status" value="2"/>
</dbReference>
<evidence type="ECO:0000313" key="3">
    <source>
        <dbReference type="Proteomes" id="UP001144050"/>
    </source>
</evidence>
<dbReference type="InterPro" id="IPR023606">
    <property type="entry name" value="CoA-Trfase_III_dom_1_sf"/>
</dbReference>
<dbReference type="InterPro" id="IPR050509">
    <property type="entry name" value="CoA-transferase_III"/>
</dbReference>
<dbReference type="AlphaFoldDB" id="A0AAW5ZPZ2"/>
<evidence type="ECO:0000256" key="1">
    <source>
        <dbReference type="SAM" id="MobiDB-lite"/>
    </source>
</evidence>
<dbReference type="Proteomes" id="UP001144050">
    <property type="component" value="Unassembled WGS sequence"/>
</dbReference>
<dbReference type="InterPro" id="IPR044855">
    <property type="entry name" value="CoA-Trfase_III_dom3_sf"/>
</dbReference>
<dbReference type="GO" id="GO:0016740">
    <property type="term" value="F:transferase activity"/>
    <property type="evidence" value="ECO:0007669"/>
    <property type="project" value="UniProtKB-KW"/>
</dbReference>
<comment type="caution">
    <text evidence="2">The sequence shown here is derived from an EMBL/GenBank/DDBJ whole genome shotgun (WGS) entry which is preliminary data.</text>
</comment>
<protein>
    <submittedName>
        <fullName evidence="2">CoA transferase</fullName>
    </submittedName>
</protein>
<dbReference type="PANTHER" id="PTHR48228">
    <property type="entry name" value="SUCCINYL-COA--D-CITRAMALATE COA-TRANSFERASE"/>
    <property type="match status" value="1"/>
</dbReference>
<dbReference type="InterPro" id="IPR003673">
    <property type="entry name" value="CoA-Trfase_fam_III"/>
</dbReference>
<evidence type="ECO:0000313" key="2">
    <source>
        <dbReference type="EMBL" id="MDB0571896.1"/>
    </source>
</evidence>
<dbReference type="Pfam" id="PF02515">
    <property type="entry name" value="CoA_transf_3"/>
    <property type="match status" value="1"/>
</dbReference>
<organism evidence="2 3">
    <name type="scientific">Ralstonia solanacearum</name>
    <name type="common">Pseudomonas solanacearum</name>
    <dbReference type="NCBI Taxonomy" id="305"/>
    <lineage>
        <taxon>Bacteria</taxon>
        <taxon>Pseudomonadati</taxon>
        <taxon>Pseudomonadota</taxon>
        <taxon>Betaproteobacteria</taxon>
        <taxon>Burkholderiales</taxon>
        <taxon>Burkholderiaceae</taxon>
        <taxon>Ralstonia</taxon>
        <taxon>Ralstonia solanacearum species complex</taxon>
    </lineage>
</organism>
<gene>
    <name evidence="2" type="ORF">LBW59_14095</name>
</gene>
<feature type="region of interest" description="Disordered" evidence="1">
    <location>
        <begin position="205"/>
        <end position="229"/>
    </location>
</feature>
<dbReference type="PANTHER" id="PTHR48228:SF4">
    <property type="entry name" value="BLR3030 PROTEIN"/>
    <property type="match status" value="1"/>
</dbReference>
<keyword evidence="2" id="KW-0808">Transferase</keyword>
<dbReference type="RefSeq" id="WP_271656751.1">
    <property type="nucleotide sequence ID" value="NZ_JAIVFG010000022.1"/>
</dbReference>
<reference evidence="2" key="1">
    <citation type="submission" date="2021-09" db="EMBL/GenBank/DDBJ databases">
        <title>Genomic analysis of Ralstonia spp.</title>
        <authorList>
            <person name="Aburjaile F."/>
            <person name="Ariute J.C."/>
            <person name="Pais A.K.L."/>
            <person name="Albuquerque G.M.R."/>
            <person name="Silva A.M.F."/>
            <person name="Brenig B."/>
            <person name="Azevedo V."/>
            <person name="Matiuzzi M."/>
            <person name="Ramos R."/>
            <person name="Goes-Neto A."/>
            <person name="Soares S."/>
            <person name="Iseppon A.M.B."/>
            <person name="Souza E."/>
            <person name="Gama M."/>
        </authorList>
    </citation>
    <scope>NUCLEOTIDE SEQUENCE</scope>
    <source>
        <strain evidence="2">CCRMRs91</strain>
    </source>
</reference>
<dbReference type="EMBL" id="JAIVFG010000022">
    <property type="protein sequence ID" value="MDB0571896.1"/>
    <property type="molecule type" value="Genomic_DNA"/>
</dbReference>
<dbReference type="SUPFAM" id="SSF89796">
    <property type="entry name" value="CoA-transferase family III (CaiB/BaiF)"/>
    <property type="match status" value="2"/>
</dbReference>
<proteinExistence type="predicted"/>
<sequence length="491" mass="52110">MSSPPLADRVGSSDHMTTPAQALARIWHTLGQPDEALSRVTLTGAEPALPSSFAVGTLAQSTIAAAALGVAHIDTLRTGRRQAVSVDMHHAALEFRSERYFRIDGQLPPEPWDKIAGLYRCGDGRWVRLHTNFPHHRDGVLRLLGCTHDREAVAHALAGWQALAFEDAAAEAGLVASAARTFDEWDRHPQGVAVAGLPLVTLERIGDAPPEPLPPHGQRGQGDEGDEERPLSGVRVLDLTRVIAGPVCGRTLAAHGADVLLVTGPHLPSIPPLVIDTGRGKRSARLDLRDAADADRLRALLGETDLFVQGYRPGGLAALQFGPQQAAALRPGIVYVSLSAYGHAGPWAGRRGFDSLVQTAAGFNWAEAEAVGETGPRPLPAQALDHAAGYLMAAGAMAALARRITEGGSWHVRVSLAQTAHWLRGLGRPSHGLDAADPRYEDIGAWLETAPSGFGALTALRHAGQLSDTPPRWTLPAMPLGTHAATWPSLR</sequence>
<dbReference type="Gene3D" id="3.30.1540.10">
    <property type="entry name" value="formyl-coa transferase, domain 3"/>
    <property type="match status" value="1"/>
</dbReference>